<evidence type="ECO:0000256" key="4">
    <source>
        <dbReference type="SAM" id="Phobius"/>
    </source>
</evidence>
<evidence type="ECO:0000259" key="6">
    <source>
        <dbReference type="PROSITE" id="PS51753"/>
    </source>
</evidence>
<keyword evidence="4" id="KW-1133">Transmembrane helix</keyword>
<evidence type="ECO:0000256" key="3">
    <source>
        <dbReference type="PROSITE-ProRule" id="PRU00284"/>
    </source>
</evidence>
<dbReference type="RefSeq" id="WP_194483505.1">
    <property type="nucleotide sequence ID" value="NZ_BMMF01000014.1"/>
</dbReference>
<evidence type="ECO:0000256" key="1">
    <source>
        <dbReference type="ARBA" id="ARBA00023224"/>
    </source>
</evidence>
<dbReference type="SMART" id="SM00283">
    <property type="entry name" value="MA"/>
    <property type="match status" value="1"/>
</dbReference>
<dbReference type="GO" id="GO:0006935">
    <property type="term" value="P:chemotaxis"/>
    <property type="evidence" value="ECO:0007669"/>
    <property type="project" value="InterPro"/>
</dbReference>
<keyword evidence="4" id="KW-0812">Transmembrane</keyword>
<name>A0A917QHK8_9HYPH</name>
<dbReference type="PROSITE" id="PS50111">
    <property type="entry name" value="CHEMOTAXIS_TRANSDUC_2"/>
    <property type="match status" value="1"/>
</dbReference>
<proteinExistence type="inferred from homology"/>
<dbReference type="GO" id="GO:0016020">
    <property type="term" value="C:membrane"/>
    <property type="evidence" value="ECO:0007669"/>
    <property type="project" value="InterPro"/>
</dbReference>
<evidence type="ECO:0000313" key="7">
    <source>
        <dbReference type="EMBL" id="GGK49472.1"/>
    </source>
</evidence>
<dbReference type="SMART" id="SM01358">
    <property type="entry name" value="HBM"/>
    <property type="match status" value="1"/>
</dbReference>
<evidence type="ECO:0000256" key="2">
    <source>
        <dbReference type="ARBA" id="ARBA00029447"/>
    </source>
</evidence>
<dbReference type="PRINTS" id="PR00260">
    <property type="entry name" value="CHEMTRNSDUCR"/>
</dbReference>
<gene>
    <name evidence="7" type="ORF">GCM10011322_40620</name>
</gene>
<evidence type="ECO:0000259" key="5">
    <source>
        <dbReference type="PROSITE" id="PS50111"/>
    </source>
</evidence>
<protein>
    <recommendedName>
        <fullName evidence="9">Methyl-accepting chemotaxis protein</fullName>
    </recommendedName>
</protein>
<dbReference type="Proteomes" id="UP000600449">
    <property type="component" value="Unassembled WGS sequence"/>
</dbReference>
<evidence type="ECO:0008006" key="9">
    <source>
        <dbReference type="Google" id="ProtNLM"/>
    </source>
</evidence>
<dbReference type="AlphaFoldDB" id="A0A917QHK8"/>
<reference evidence="7 8" key="1">
    <citation type="journal article" date="2014" name="Int. J. Syst. Evol. Microbiol.">
        <title>Complete genome sequence of Corynebacterium casei LMG S-19264T (=DSM 44701T), isolated from a smear-ripened cheese.</title>
        <authorList>
            <consortium name="US DOE Joint Genome Institute (JGI-PGF)"/>
            <person name="Walter F."/>
            <person name="Albersmeier A."/>
            <person name="Kalinowski J."/>
            <person name="Ruckert C."/>
        </authorList>
    </citation>
    <scope>NUCLEOTIDE SEQUENCE [LARGE SCALE GENOMIC DNA]</scope>
    <source>
        <strain evidence="7 8">CGMCC 1.9161</strain>
    </source>
</reference>
<dbReference type="PANTHER" id="PTHR32089:SF112">
    <property type="entry name" value="LYSOZYME-LIKE PROTEIN-RELATED"/>
    <property type="match status" value="1"/>
</dbReference>
<feature type="domain" description="Methyl-accepting transducer" evidence="5">
    <location>
        <begin position="441"/>
        <end position="677"/>
    </location>
</feature>
<comment type="caution">
    <text evidence="7">The sequence shown here is derived from an EMBL/GenBank/DDBJ whole genome shotgun (WGS) entry which is preliminary data.</text>
</comment>
<dbReference type="GO" id="GO:0004888">
    <property type="term" value="F:transmembrane signaling receptor activity"/>
    <property type="evidence" value="ECO:0007669"/>
    <property type="project" value="InterPro"/>
</dbReference>
<dbReference type="EMBL" id="BMMF01000014">
    <property type="protein sequence ID" value="GGK49472.1"/>
    <property type="molecule type" value="Genomic_DNA"/>
</dbReference>
<keyword evidence="4" id="KW-0472">Membrane</keyword>
<dbReference type="PANTHER" id="PTHR32089">
    <property type="entry name" value="METHYL-ACCEPTING CHEMOTAXIS PROTEIN MCPB"/>
    <property type="match status" value="1"/>
</dbReference>
<keyword evidence="8" id="KW-1185">Reference proteome</keyword>
<feature type="domain" description="HBM" evidence="6">
    <location>
        <begin position="73"/>
        <end position="312"/>
    </location>
</feature>
<dbReference type="Pfam" id="PF00015">
    <property type="entry name" value="MCPsignal"/>
    <property type="match status" value="1"/>
</dbReference>
<dbReference type="PROSITE" id="PS51753">
    <property type="entry name" value="HBM"/>
    <property type="match status" value="1"/>
</dbReference>
<dbReference type="Gene3D" id="1.10.287.950">
    <property type="entry name" value="Methyl-accepting chemotaxis protein"/>
    <property type="match status" value="1"/>
</dbReference>
<accession>A0A917QHK8</accession>
<dbReference type="GO" id="GO:0007165">
    <property type="term" value="P:signal transduction"/>
    <property type="evidence" value="ECO:0007669"/>
    <property type="project" value="UniProtKB-KW"/>
</dbReference>
<feature type="transmembrane region" description="Helical" evidence="4">
    <location>
        <begin position="327"/>
        <end position="348"/>
    </location>
</feature>
<evidence type="ECO:0000313" key="8">
    <source>
        <dbReference type="Proteomes" id="UP000600449"/>
    </source>
</evidence>
<keyword evidence="1 3" id="KW-0807">Transducer</keyword>
<dbReference type="InterPro" id="IPR004090">
    <property type="entry name" value="Chemotax_Me-accpt_rcpt"/>
</dbReference>
<sequence>MPRLLSRLLFRNRARATSSTRSAPGRRRRGVHLSLRAKLIGGFSVLVLALVALVAVAAQGLRTVDGLAEGQREAAAAGRLLVEAERAVLSARHAVERFRRETSEQSADAAGAAVARLGEVAEALEARFSADEAAAEPLEATLEALGLLERSFGSLREIATEVGTIAERVHTSGEGARTLLLATMADAAATGRGEAALDAATILDRLMLARVHVQRLATNLDNTDAERARAAMSEAVAGLNRLDRALTDAQSRERLGDLREALAATAEDVNRLSGIAPMRGMIANGLETRAGAIAAGVAALAEIGETRRLALEAASEASIAETIATTIAIGAAFAALGAVLALWLGLSISRAILGFSRSLTRIAAGETGVAIYGRGRADEIGALAEAVAGIEANAIARAEADREAEAAREREAAAARKAQTAALAARFREAVGGIVEHVAGAAREMEGAARGLTATSQEASGQAAAVASASEETAVNVQTVAAAVEELAASTGEIRRQVEDSTAIAGEATRMAEGTAGRVREMAETAERIGAIVTLIQEIAEQTNLLALNATIEAARAGEAGRGFAVVAAEVKGLADQTAKATVEIRDQIAGMQGVTSASAQAITEVSGTIERLSATAGAIAAAVSQQGAATREIARNVQEAAVGASEVSAAIVGVNESAATSSTAAGRVLASASELASQASDLDRAVDAFVRAITQEEETARAA</sequence>
<dbReference type="InterPro" id="IPR032255">
    <property type="entry name" value="HBM"/>
</dbReference>
<comment type="similarity">
    <text evidence="2">Belongs to the methyl-accepting chemotaxis (MCP) protein family.</text>
</comment>
<organism evidence="7 8">
    <name type="scientific">Salinarimonas ramus</name>
    <dbReference type="NCBI Taxonomy" id="690164"/>
    <lineage>
        <taxon>Bacteria</taxon>
        <taxon>Pseudomonadati</taxon>
        <taxon>Pseudomonadota</taxon>
        <taxon>Alphaproteobacteria</taxon>
        <taxon>Hyphomicrobiales</taxon>
        <taxon>Salinarimonadaceae</taxon>
        <taxon>Salinarimonas</taxon>
    </lineage>
</organism>
<dbReference type="Gene3D" id="6.10.340.10">
    <property type="match status" value="1"/>
</dbReference>
<dbReference type="SUPFAM" id="SSF58104">
    <property type="entry name" value="Methyl-accepting chemotaxis protein (MCP) signaling domain"/>
    <property type="match status" value="1"/>
</dbReference>
<dbReference type="InterPro" id="IPR004089">
    <property type="entry name" value="MCPsignal_dom"/>
</dbReference>